<evidence type="ECO:0000313" key="7">
    <source>
        <dbReference type="Proteomes" id="UP000627838"/>
    </source>
</evidence>
<evidence type="ECO:0000313" key="6">
    <source>
        <dbReference type="EMBL" id="MBE1537418.1"/>
    </source>
</evidence>
<organism evidence="6 7">
    <name type="scientific">Actinomadura algeriensis</name>
    <dbReference type="NCBI Taxonomy" id="1679523"/>
    <lineage>
        <taxon>Bacteria</taxon>
        <taxon>Bacillati</taxon>
        <taxon>Actinomycetota</taxon>
        <taxon>Actinomycetes</taxon>
        <taxon>Streptosporangiales</taxon>
        <taxon>Thermomonosporaceae</taxon>
        <taxon>Actinomadura</taxon>
    </lineage>
</organism>
<comment type="caution">
    <text evidence="6">The sequence shown here is derived from an EMBL/GenBank/DDBJ whole genome shotgun (WGS) entry which is preliminary data.</text>
</comment>
<dbReference type="PANTHER" id="PTHR30055">
    <property type="entry name" value="HTH-TYPE TRANSCRIPTIONAL REGULATOR RUTR"/>
    <property type="match status" value="1"/>
</dbReference>
<dbReference type="InterPro" id="IPR036271">
    <property type="entry name" value="Tet_transcr_reg_TetR-rel_C_sf"/>
</dbReference>
<dbReference type="PANTHER" id="PTHR30055:SF234">
    <property type="entry name" value="HTH-TYPE TRANSCRIPTIONAL REGULATOR BETI"/>
    <property type="match status" value="1"/>
</dbReference>
<evidence type="ECO:0000256" key="1">
    <source>
        <dbReference type="ARBA" id="ARBA00023015"/>
    </source>
</evidence>
<evidence type="ECO:0000259" key="5">
    <source>
        <dbReference type="PROSITE" id="PS50977"/>
    </source>
</evidence>
<keyword evidence="3" id="KW-0804">Transcription</keyword>
<evidence type="ECO:0000256" key="3">
    <source>
        <dbReference type="ARBA" id="ARBA00023163"/>
    </source>
</evidence>
<accession>A0ABR9K408</accession>
<protein>
    <submittedName>
        <fullName evidence="6">AcrR family transcriptional regulator</fullName>
    </submittedName>
</protein>
<dbReference type="PRINTS" id="PR00455">
    <property type="entry name" value="HTHTETR"/>
</dbReference>
<keyword evidence="1" id="KW-0805">Transcription regulation</keyword>
<evidence type="ECO:0000256" key="2">
    <source>
        <dbReference type="ARBA" id="ARBA00023125"/>
    </source>
</evidence>
<name>A0ABR9K408_9ACTN</name>
<gene>
    <name evidence="6" type="ORF">H4W34_007251</name>
</gene>
<dbReference type="InterPro" id="IPR009057">
    <property type="entry name" value="Homeodomain-like_sf"/>
</dbReference>
<feature type="domain" description="HTH tetR-type" evidence="5">
    <location>
        <begin position="7"/>
        <end position="67"/>
    </location>
</feature>
<dbReference type="InterPro" id="IPR001647">
    <property type="entry name" value="HTH_TetR"/>
</dbReference>
<dbReference type="Proteomes" id="UP000627838">
    <property type="component" value="Unassembled WGS sequence"/>
</dbReference>
<dbReference type="RefSeq" id="WP_192763297.1">
    <property type="nucleotide sequence ID" value="NZ_JADBDZ010000001.1"/>
</dbReference>
<reference evidence="6 7" key="1">
    <citation type="submission" date="2020-10" db="EMBL/GenBank/DDBJ databases">
        <title>Sequencing the genomes of 1000 actinobacteria strains.</title>
        <authorList>
            <person name="Klenk H.-P."/>
        </authorList>
    </citation>
    <scope>NUCLEOTIDE SEQUENCE [LARGE SCALE GENOMIC DNA]</scope>
    <source>
        <strain evidence="6 7">DSM 46744</strain>
    </source>
</reference>
<sequence length="243" mass="24836">MTAQKDVDARERILRAAARLIAESGGEPVSTRAICGAAGVGAPTLYHHFGDKQGLFDAVAAYGFERYLSDKRAQPSTGDPVEDLRQGWELHQEFGRSNPELYTLMYGTARRPPAAAEAHEILLGLVGAVARAGRLRVPVEAAANMIHAAGTGVMLALVAGEGDPGLPDRMCEALFEALIVPAGPGDGTSGGAGRAGGGAAPALAVALRAALAAEPASALTATEAALLGEWLDRIAGARPDAPA</sequence>
<keyword evidence="7" id="KW-1185">Reference proteome</keyword>
<dbReference type="SUPFAM" id="SSF46689">
    <property type="entry name" value="Homeodomain-like"/>
    <property type="match status" value="1"/>
</dbReference>
<dbReference type="Pfam" id="PF00440">
    <property type="entry name" value="TetR_N"/>
    <property type="match status" value="1"/>
</dbReference>
<dbReference type="EMBL" id="JADBDZ010000001">
    <property type="protein sequence ID" value="MBE1537418.1"/>
    <property type="molecule type" value="Genomic_DNA"/>
</dbReference>
<dbReference type="SUPFAM" id="SSF48498">
    <property type="entry name" value="Tetracyclin repressor-like, C-terminal domain"/>
    <property type="match status" value="1"/>
</dbReference>
<dbReference type="InterPro" id="IPR050109">
    <property type="entry name" value="HTH-type_TetR-like_transc_reg"/>
</dbReference>
<dbReference type="Gene3D" id="1.10.357.10">
    <property type="entry name" value="Tetracycline Repressor, domain 2"/>
    <property type="match status" value="1"/>
</dbReference>
<feature type="DNA-binding region" description="H-T-H motif" evidence="4">
    <location>
        <begin position="30"/>
        <end position="49"/>
    </location>
</feature>
<proteinExistence type="predicted"/>
<keyword evidence="2 4" id="KW-0238">DNA-binding</keyword>
<dbReference type="Gene3D" id="1.10.10.60">
    <property type="entry name" value="Homeodomain-like"/>
    <property type="match status" value="1"/>
</dbReference>
<evidence type="ECO:0000256" key="4">
    <source>
        <dbReference type="PROSITE-ProRule" id="PRU00335"/>
    </source>
</evidence>
<dbReference type="PROSITE" id="PS50977">
    <property type="entry name" value="HTH_TETR_2"/>
    <property type="match status" value="1"/>
</dbReference>